<gene>
    <name evidence="10" type="ORF">CDAUBV1_LOCUS6572</name>
</gene>
<dbReference type="EMBL" id="CAXLJL010000156">
    <property type="protein sequence ID" value="CAL5133313.1"/>
    <property type="molecule type" value="Genomic_DNA"/>
</dbReference>
<evidence type="ECO:0000313" key="11">
    <source>
        <dbReference type="Proteomes" id="UP001497525"/>
    </source>
</evidence>
<comment type="subcellular location">
    <subcellularLocation>
        <location evidence="1">Mitochondrion membrane</location>
    </subcellularLocation>
</comment>
<evidence type="ECO:0000256" key="5">
    <source>
        <dbReference type="ARBA" id="ARBA00022781"/>
    </source>
</evidence>
<protein>
    <recommendedName>
        <fullName evidence="12">ATP synthase subunit f, mitochondrial</fullName>
    </recommendedName>
</protein>
<dbReference type="Pfam" id="PF10206">
    <property type="entry name" value="WRW"/>
    <property type="match status" value="1"/>
</dbReference>
<dbReference type="GO" id="GO:0031966">
    <property type="term" value="C:mitochondrial membrane"/>
    <property type="evidence" value="ECO:0007669"/>
    <property type="project" value="UniProtKB-SubCell"/>
</dbReference>
<evidence type="ECO:0000313" key="10">
    <source>
        <dbReference type="EMBL" id="CAL5133313.1"/>
    </source>
</evidence>
<dbReference type="InterPro" id="IPR019344">
    <property type="entry name" value="F1F0-ATPsyn_F_prd"/>
</dbReference>
<keyword evidence="3" id="KW-0813">Transport</keyword>
<evidence type="ECO:0000256" key="8">
    <source>
        <dbReference type="ARBA" id="ARBA00023136"/>
    </source>
</evidence>
<comment type="similarity">
    <text evidence="2">Belongs to the ATPase F chain family.</text>
</comment>
<keyword evidence="4" id="KW-0138">CF(0)</keyword>
<keyword evidence="6" id="KW-0406">Ion transport</keyword>
<dbReference type="PANTHER" id="PTHR13080">
    <property type="entry name" value="ATP SYNTHASE F CHAIN, MITOCHONDRIAL-RELATED"/>
    <property type="match status" value="1"/>
</dbReference>
<keyword evidence="7" id="KW-0496">Mitochondrion</keyword>
<organism evidence="10 11">
    <name type="scientific">Calicophoron daubneyi</name>
    <name type="common">Rumen fluke</name>
    <name type="synonym">Paramphistomum daubneyi</name>
    <dbReference type="NCBI Taxonomy" id="300641"/>
    <lineage>
        <taxon>Eukaryota</taxon>
        <taxon>Metazoa</taxon>
        <taxon>Spiralia</taxon>
        <taxon>Lophotrochozoa</taxon>
        <taxon>Platyhelminthes</taxon>
        <taxon>Trematoda</taxon>
        <taxon>Digenea</taxon>
        <taxon>Plagiorchiida</taxon>
        <taxon>Pronocephalata</taxon>
        <taxon>Paramphistomoidea</taxon>
        <taxon>Paramphistomidae</taxon>
        <taxon>Calicophoron</taxon>
    </lineage>
</organism>
<dbReference type="GO" id="GO:0046933">
    <property type="term" value="F:proton-transporting ATP synthase activity, rotational mechanism"/>
    <property type="evidence" value="ECO:0007669"/>
    <property type="project" value="TreeGrafter"/>
</dbReference>
<sequence>MPEFGLLPKEYNARVHGPYFPGYYYGKPDTPIWDVKLGDLKAWVSRRSRSPVDMGRAISRFAWRYSFRWFAAKKLTLAPVFQVAALIAFVRYMSDYGEHQNERHSKYH</sequence>
<dbReference type="Proteomes" id="UP001497525">
    <property type="component" value="Unassembled WGS sequence"/>
</dbReference>
<name>A0AAV2T790_CALDB</name>
<evidence type="ECO:0008006" key="12">
    <source>
        <dbReference type="Google" id="ProtNLM"/>
    </source>
</evidence>
<reference evidence="10" key="1">
    <citation type="submission" date="2024-06" db="EMBL/GenBank/DDBJ databases">
        <authorList>
            <person name="Liu X."/>
            <person name="Lenzi L."/>
            <person name="Haldenby T S."/>
            <person name="Uol C."/>
        </authorList>
    </citation>
    <scope>NUCLEOTIDE SEQUENCE</scope>
</reference>
<dbReference type="PANTHER" id="PTHR13080:SF20">
    <property type="entry name" value="ATP SYNTHASE SUBUNIT F, MITOCHONDRIAL-RELATED"/>
    <property type="match status" value="1"/>
</dbReference>
<evidence type="ECO:0000256" key="4">
    <source>
        <dbReference type="ARBA" id="ARBA00022547"/>
    </source>
</evidence>
<keyword evidence="8" id="KW-0472">Membrane</keyword>
<evidence type="ECO:0000256" key="9">
    <source>
        <dbReference type="ARBA" id="ARBA00023310"/>
    </source>
</evidence>
<comment type="caution">
    <text evidence="10">The sequence shown here is derived from an EMBL/GenBank/DDBJ whole genome shotgun (WGS) entry which is preliminary data.</text>
</comment>
<evidence type="ECO:0000256" key="3">
    <source>
        <dbReference type="ARBA" id="ARBA00022448"/>
    </source>
</evidence>
<proteinExistence type="inferred from homology"/>
<evidence type="ECO:0000256" key="6">
    <source>
        <dbReference type="ARBA" id="ARBA00023065"/>
    </source>
</evidence>
<dbReference type="GO" id="GO:0042776">
    <property type="term" value="P:proton motive force-driven mitochondrial ATP synthesis"/>
    <property type="evidence" value="ECO:0007669"/>
    <property type="project" value="TreeGrafter"/>
</dbReference>
<keyword evidence="9" id="KW-0066">ATP synthesis</keyword>
<evidence type="ECO:0000256" key="7">
    <source>
        <dbReference type="ARBA" id="ARBA00023128"/>
    </source>
</evidence>
<keyword evidence="5" id="KW-0375">Hydrogen ion transport</keyword>
<evidence type="ECO:0000256" key="1">
    <source>
        <dbReference type="ARBA" id="ARBA00004325"/>
    </source>
</evidence>
<dbReference type="AlphaFoldDB" id="A0AAV2T790"/>
<accession>A0AAV2T790</accession>
<evidence type="ECO:0000256" key="2">
    <source>
        <dbReference type="ARBA" id="ARBA00005895"/>
    </source>
</evidence>
<dbReference type="GO" id="GO:0045259">
    <property type="term" value="C:proton-transporting ATP synthase complex"/>
    <property type="evidence" value="ECO:0007669"/>
    <property type="project" value="UniProtKB-KW"/>
</dbReference>